<evidence type="ECO:0000313" key="5">
    <source>
        <dbReference type="Proteomes" id="UP000023430"/>
    </source>
</evidence>
<dbReference type="Pfam" id="PF00106">
    <property type="entry name" value="adh_short"/>
    <property type="match status" value="1"/>
</dbReference>
<dbReference type="Gene3D" id="3.40.50.720">
    <property type="entry name" value="NAD(P)-binding Rossmann-like Domain"/>
    <property type="match status" value="1"/>
</dbReference>
<dbReference type="CDD" id="cd05233">
    <property type="entry name" value="SDR_c"/>
    <property type="match status" value="1"/>
</dbReference>
<dbReference type="PROSITE" id="PS00061">
    <property type="entry name" value="ADH_SHORT"/>
    <property type="match status" value="1"/>
</dbReference>
<gene>
    <name evidence="4" type="ORF">RISW2_03500</name>
</gene>
<dbReference type="InterPro" id="IPR036291">
    <property type="entry name" value="NAD(P)-bd_dom_sf"/>
</dbReference>
<protein>
    <submittedName>
        <fullName evidence="4">Oxidoreductase</fullName>
    </submittedName>
</protein>
<dbReference type="SUPFAM" id="SSF51735">
    <property type="entry name" value="NAD(P)-binding Rossmann-fold domains"/>
    <property type="match status" value="1"/>
</dbReference>
<dbReference type="AlphaFoldDB" id="X7FAE3"/>
<evidence type="ECO:0000259" key="3">
    <source>
        <dbReference type="SMART" id="SM00822"/>
    </source>
</evidence>
<dbReference type="STRING" id="1449351.RISW2_03500"/>
<dbReference type="EMBL" id="JAME01000013">
    <property type="protein sequence ID" value="ETX29019.1"/>
    <property type="molecule type" value="Genomic_DNA"/>
</dbReference>
<feature type="domain" description="Ketoreductase" evidence="3">
    <location>
        <begin position="6"/>
        <end position="186"/>
    </location>
</feature>
<reference evidence="4 5" key="1">
    <citation type="submission" date="2014-01" db="EMBL/GenBank/DDBJ databases">
        <title>Roseivivax isoporae LMG 25204 Genome Sequencing.</title>
        <authorList>
            <person name="Lai Q."/>
            <person name="Li G."/>
            <person name="Shao Z."/>
        </authorList>
    </citation>
    <scope>NUCLEOTIDE SEQUENCE [LARGE SCALE GENOMIC DNA]</scope>
    <source>
        <strain evidence="4 5">LMG 25204</strain>
    </source>
</reference>
<dbReference type="InterPro" id="IPR057326">
    <property type="entry name" value="KR_dom"/>
</dbReference>
<dbReference type="InterPro" id="IPR002347">
    <property type="entry name" value="SDR_fam"/>
</dbReference>
<dbReference type="PANTHER" id="PTHR44196:SF2">
    <property type="entry name" value="SHORT-CHAIN DEHYDROGENASE-RELATED"/>
    <property type="match status" value="1"/>
</dbReference>
<dbReference type="RefSeq" id="WP_043770026.1">
    <property type="nucleotide sequence ID" value="NZ_JAME01000013.1"/>
</dbReference>
<dbReference type="GO" id="GO:0016491">
    <property type="term" value="F:oxidoreductase activity"/>
    <property type="evidence" value="ECO:0007669"/>
    <property type="project" value="UniProtKB-KW"/>
</dbReference>
<dbReference type="Proteomes" id="UP000023430">
    <property type="component" value="Unassembled WGS sequence"/>
</dbReference>
<dbReference type="eggNOG" id="COG0300">
    <property type="taxonomic scope" value="Bacteria"/>
</dbReference>
<keyword evidence="5" id="KW-1185">Reference proteome</keyword>
<comment type="caution">
    <text evidence="4">The sequence shown here is derived from an EMBL/GenBank/DDBJ whole genome shotgun (WGS) entry which is preliminary data.</text>
</comment>
<accession>X7FAE3</accession>
<organism evidence="4 5">
    <name type="scientific">Roseivivax isoporae LMG 25204</name>
    <dbReference type="NCBI Taxonomy" id="1449351"/>
    <lineage>
        <taxon>Bacteria</taxon>
        <taxon>Pseudomonadati</taxon>
        <taxon>Pseudomonadota</taxon>
        <taxon>Alphaproteobacteria</taxon>
        <taxon>Rhodobacterales</taxon>
        <taxon>Roseobacteraceae</taxon>
        <taxon>Roseivivax</taxon>
    </lineage>
</organism>
<proteinExistence type="inferred from homology"/>
<evidence type="ECO:0000256" key="1">
    <source>
        <dbReference type="ARBA" id="ARBA00006484"/>
    </source>
</evidence>
<dbReference type="OrthoDB" id="9808814at2"/>
<dbReference type="PATRIC" id="fig|1449351.3.peg.2066"/>
<dbReference type="SMART" id="SM00822">
    <property type="entry name" value="PKS_KR"/>
    <property type="match status" value="1"/>
</dbReference>
<dbReference type="GO" id="GO:0016020">
    <property type="term" value="C:membrane"/>
    <property type="evidence" value="ECO:0007669"/>
    <property type="project" value="TreeGrafter"/>
</dbReference>
<dbReference type="InterPro" id="IPR020904">
    <property type="entry name" value="Sc_DH/Rdtase_CS"/>
</dbReference>
<evidence type="ECO:0000256" key="2">
    <source>
        <dbReference type="ARBA" id="ARBA00023002"/>
    </source>
</evidence>
<dbReference type="PRINTS" id="PR00081">
    <property type="entry name" value="GDHRDH"/>
</dbReference>
<comment type="similarity">
    <text evidence="1">Belongs to the short-chain dehydrogenases/reductases (SDR) family.</text>
</comment>
<name>X7FAE3_9RHOB</name>
<evidence type="ECO:0000313" key="4">
    <source>
        <dbReference type="EMBL" id="ETX29019.1"/>
    </source>
</evidence>
<keyword evidence="2" id="KW-0560">Oxidoreductase</keyword>
<sequence>MSLESPLAVVTGASSGIGRELARLCADDVKTLILTADEPDLSDLAIELDRAGVNVEVVKADLGTPPGVQQLLDRVGDRPIDCFMANAGVGLGHAFVEQDLGDIRRVINVNVTGTTMLLHEIARRMRDRGTGRILVTGSIAGLMPGSYQAVYNATKAYLDSLSYAVRNELQGSGVTITCLMPGPTETEFFDRADMQDTPVGQSDSKDDPAMVAREGYAAMKKGQSGVVTGFMNKVQATFAGLIPDTVLARMHRRMAEPEDG</sequence>
<dbReference type="PANTHER" id="PTHR44196">
    <property type="entry name" value="DEHYDROGENASE/REDUCTASE SDR FAMILY MEMBER 7B"/>
    <property type="match status" value="1"/>
</dbReference>